<evidence type="ECO:0000313" key="2">
    <source>
        <dbReference type="Proteomes" id="UP000789860"/>
    </source>
</evidence>
<keyword evidence="2" id="KW-1185">Reference proteome</keyword>
<reference evidence="1" key="1">
    <citation type="submission" date="2021-06" db="EMBL/GenBank/DDBJ databases">
        <authorList>
            <person name="Kallberg Y."/>
            <person name="Tangrot J."/>
            <person name="Rosling A."/>
        </authorList>
    </citation>
    <scope>NUCLEOTIDE SEQUENCE</scope>
    <source>
        <strain evidence="1">AU212A</strain>
    </source>
</reference>
<comment type="caution">
    <text evidence="1">The sequence shown here is derived from an EMBL/GenBank/DDBJ whole genome shotgun (WGS) entry which is preliminary data.</text>
</comment>
<protein>
    <submittedName>
        <fullName evidence="1">3577_t:CDS:1</fullName>
    </submittedName>
</protein>
<evidence type="ECO:0000313" key="1">
    <source>
        <dbReference type="EMBL" id="CAG8530989.1"/>
    </source>
</evidence>
<feature type="non-terminal residue" evidence="1">
    <location>
        <position position="1"/>
    </location>
</feature>
<organism evidence="1 2">
    <name type="scientific">Scutellospora calospora</name>
    <dbReference type="NCBI Taxonomy" id="85575"/>
    <lineage>
        <taxon>Eukaryota</taxon>
        <taxon>Fungi</taxon>
        <taxon>Fungi incertae sedis</taxon>
        <taxon>Mucoromycota</taxon>
        <taxon>Glomeromycotina</taxon>
        <taxon>Glomeromycetes</taxon>
        <taxon>Diversisporales</taxon>
        <taxon>Gigasporaceae</taxon>
        <taxon>Scutellospora</taxon>
    </lineage>
</organism>
<dbReference type="EMBL" id="CAJVPM010006038">
    <property type="protein sequence ID" value="CAG8530989.1"/>
    <property type="molecule type" value="Genomic_DNA"/>
</dbReference>
<proteinExistence type="predicted"/>
<sequence>LRVSNTSMNVTPGFIGTTVPGKAPYNMPKYLPALLAYQMTAGNVSLFAANTSMQFNYIPSLSCYEQPTQDCDQDVGNLPLDDNVSQCLVLQNPTSQPVCFNLSLSFTKTVFSTNNFTSPDIPGGHNALKSIAVSDKQVYILVQALICTFMVLTFSNFLH</sequence>
<dbReference type="Proteomes" id="UP000789860">
    <property type="component" value="Unassembled WGS sequence"/>
</dbReference>
<name>A0ACA9LI52_9GLOM</name>
<accession>A0ACA9LI52</accession>
<gene>
    <name evidence="1" type="ORF">SCALOS_LOCUS4457</name>
</gene>